<gene>
    <name evidence="2" type="ORF">FMOSSE_LOCUS11226</name>
</gene>
<feature type="transmembrane region" description="Helical" evidence="1">
    <location>
        <begin position="66"/>
        <end position="87"/>
    </location>
</feature>
<protein>
    <submittedName>
        <fullName evidence="2">7459_t:CDS:1</fullName>
    </submittedName>
</protein>
<name>A0A9N9DNJ4_FUNMO</name>
<comment type="caution">
    <text evidence="2">The sequence shown here is derived from an EMBL/GenBank/DDBJ whole genome shotgun (WGS) entry which is preliminary data.</text>
</comment>
<dbReference type="EMBL" id="CAJVPP010004220">
    <property type="protein sequence ID" value="CAG8645850.1"/>
    <property type="molecule type" value="Genomic_DNA"/>
</dbReference>
<evidence type="ECO:0000313" key="2">
    <source>
        <dbReference type="EMBL" id="CAG8645850.1"/>
    </source>
</evidence>
<sequence>MIGNITQQNSSPFYQTNRNIYIMDTRNYTWVDYFELSTNTTTQPSPTAPVIIVTNSESKSVTIKKIIAAIGGIVGATIIIVCGLLIYKWNEHKKNLSTFRTAKHTDKEHNLSEVVM</sequence>
<reference evidence="2" key="1">
    <citation type="submission" date="2021-06" db="EMBL/GenBank/DDBJ databases">
        <authorList>
            <person name="Kallberg Y."/>
            <person name="Tangrot J."/>
            <person name="Rosling A."/>
        </authorList>
    </citation>
    <scope>NUCLEOTIDE SEQUENCE</scope>
    <source>
        <strain evidence="2">87-6 pot B 2015</strain>
    </source>
</reference>
<dbReference type="AlphaFoldDB" id="A0A9N9DNJ4"/>
<keyword evidence="1" id="KW-1133">Transmembrane helix</keyword>
<keyword evidence="3" id="KW-1185">Reference proteome</keyword>
<dbReference type="Proteomes" id="UP000789375">
    <property type="component" value="Unassembled WGS sequence"/>
</dbReference>
<keyword evidence="1" id="KW-0472">Membrane</keyword>
<accession>A0A9N9DNJ4</accession>
<evidence type="ECO:0000313" key="3">
    <source>
        <dbReference type="Proteomes" id="UP000789375"/>
    </source>
</evidence>
<organism evidence="2 3">
    <name type="scientific">Funneliformis mosseae</name>
    <name type="common">Endomycorrhizal fungus</name>
    <name type="synonym">Glomus mosseae</name>
    <dbReference type="NCBI Taxonomy" id="27381"/>
    <lineage>
        <taxon>Eukaryota</taxon>
        <taxon>Fungi</taxon>
        <taxon>Fungi incertae sedis</taxon>
        <taxon>Mucoromycota</taxon>
        <taxon>Glomeromycotina</taxon>
        <taxon>Glomeromycetes</taxon>
        <taxon>Glomerales</taxon>
        <taxon>Glomeraceae</taxon>
        <taxon>Funneliformis</taxon>
    </lineage>
</organism>
<evidence type="ECO:0000256" key="1">
    <source>
        <dbReference type="SAM" id="Phobius"/>
    </source>
</evidence>
<proteinExistence type="predicted"/>
<keyword evidence="1" id="KW-0812">Transmembrane</keyword>